<protein>
    <recommendedName>
        <fullName evidence="4">Transmembrane protein</fullName>
    </recommendedName>
</protein>
<feature type="transmembrane region" description="Helical" evidence="1">
    <location>
        <begin position="20"/>
        <end position="44"/>
    </location>
</feature>
<accession>A0A2S8J4I5</accession>
<feature type="transmembrane region" description="Helical" evidence="1">
    <location>
        <begin position="97"/>
        <end position="116"/>
    </location>
</feature>
<reference evidence="2 3" key="1">
    <citation type="submission" date="2018-02" db="EMBL/GenBank/DDBJ databases">
        <title>Draft genome sequencing of Burkholderia cepacia Y14-15.</title>
        <authorList>
            <person name="Zheng B.-X."/>
        </authorList>
    </citation>
    <scope>NUCLEOTIDE SEQUENCE [LARGE SCALE GENOMIC DNA]</scope>
    <source>
        <strain evidence="2 3">Y14-15</strain>
    </source>
</reference>
<evidence type="ECO:0000256" key="1">
    <source>
        <dbReference type="SAM" id="Phobius"/>
    </source>
</evidence>
<dbReference type="Proteomes" id="UP000238206">
    <property type="component" value="Unassembled WGS sequence"/>
</dbReference>
<keyword evidence="1" id="KW-0472">Membrane</keyword>
<gene>
    <name evidence="2" type="ORF">C5615_03010</name>
</gene>
<evidence type="ECO:0000313" key="3">
    <source>
        <dbReference type="Proteomes" id="UP000238206"/>
    </source>
</evidence>
<evidence type="ECO:0008006" key="4">
    <source>
        <dbReference type="Google" id="ProtNLM"/>
    </source>
</evidence>
<name>A0A2S8J4I5_BURCE</name>
<keyword evidence="1" id="KW-1133">Transmembrane helix</keyword>
<keyword evidence="1" id="KW-0812">Transmembrane</keyword>
<organism evidence="2 3">
    <name type="scientific">Burkholderia cepacia</name>
    <name type="common">Pseudomonas cepacia</name>
    <dbReference type="NCBI Taxonomy" id="292"/>
    <lineage>
        <taxon>Bacteria</taxon>
        <taxon>Pseudomonadati</taxon>
        <taxon>Pseudomonadota</taxon>
        <taxon>Betaproteobacteria</taxon>
        <taxon>Burkholderiales</taxon>
        <taxon>Burkholderiaceae</taxon>
        <taxon>Burkholderia</taxon>
        <taxon>Burkholderia cepacia complex</taxon>
    </lineage>
</organism>
<dbReference type="AlphaFoldDB" id="A0A2S8J4I5"/>
<dbReference type="RefSeq" id="WP_105389772.1">
    <property type="nucleotide sequence ID" value="NZ_PUIQ01000002.1"/>
</dbReference>
<evidence type="ECO:0000313" key="2">
    <source>
        <dbReference type="EMBL" id="PQP21883.1"/>
    </source>
</evidence>
<dbReference type="EMBL" id="PUIQ01000002">
    <property type="protein sequence ID" value="PQP21883.1"/>
    <property type="molecule type" value="Genomic_DNA"/>
</dbReference>
<comment type="caution">
    <text evidence="2">The sequence shown here is derived from an EMBL/GenBank/DDBJ whole genome shotgun (WGS) entry which is preliminary data.</text>
</comment>
<sequence>MLISKLKVMPAFRADAPPQIRHAIALFTVVWLIEVGYAVMLLIIGFSQIDEVPAAKLTDMRQGLVAVVMIQVFWLFLNASLIVGLCQRQKLARMLELLLTLVTTVAFLAMALPFNVNLFEVAFFANAIATVLIYSGPCSRWFQGTAS</sequence>
<proteinExistence type="predicted"/>
<feature type="transmembrane region" description="Helical" evidence="1">
    <location>
        <begin position="64"/>
        <end position="85"/>
    </location>
</feature>